<dbReference type="Pfam" id="PF13181">
    <property type="entry name" value="TPR_8"/>
    <property type="match status" value="2"/>
</dbReference>
<sequence>MKQKFTILMMALVGATSIATAQYDAQDCVANLSIFVEHAKVKNYDAAYEPWMLVRKNCPQQSSATFVYGERILKDRIKNGADKKAEVNDLIKMYDEWAQYFPTKKGVSQLGKIYAKKALQMIDNNVGTDADAYAVLNKGYTEDKASFSDPKALYYYFKLYYDQYKGGSVTLESLFERYEELTEKFEDEIENLSKKLDKMLKKEEAGTLTKKDQRNMKVYETNSKAIGLFQGNMDALISGEASCENLIPLYEKNFEENKTNAIWLNRAASRMLSKECDTDPLFIKIVEGLDGINPSSDSKLYLANLYANRGDYSKSEDYLKQSIDLESDPYKKARKLYRAGLISKKKGRKAGARSYFNQAVAIQPSMGKAYMQIGYLYASSANDCGGSQFEKRAIYWRAVDMFRKAGRVDASLRSTTDKLVDSYMQRAPSKTDIFQQGMQGKTININCWIGGTVKVPSL</sequence>
<evidence type="ECO:0000313" key="4">
    <source>
        <dbReference type="EMBL" id="MFD0863689.1"/>
    </source>
</evidence>
<feature type="chain" id="PRO_5047108374" evidence="3">
    <location>
        <begin position="22"/>
        <end position="458"/>
    </location>
</feature>
<feature type="coiled-coil region" evidence="2">
    <location>
        <begin position="171"/>
        <end position="202"/>
    </location>
</feature>
<dbReference type="Gene3D" id="1.25.40.10">
    <property type="entry name" value="Tetratricopeptide repeat domain"/>
    <property type="match status" value="1"/>
</dbReference>
<dbReference type="SMART" id="SM00028">
    <property type="entry name" value="TPR"/>
    <property type="match status" value="2"/>
</dbReference>
<gene>
    <name evidence="4" type="ORF">ACFQ1M_15855</name>
</gene>
<protein>
    <submittedName>
        <fullName evidence="4">Tetratricopeptide repeat protein</fullName>
    </submittedName>
</protein>
<dbReference type="SUPFAM" id="SSF81901">
    <property type="entry name" value="HCP-like"/>
    <property type="match status" value="1"/>
</dbReference>
<dbReference type="PROSITE" id="PS50005">
    <property type="entry name" value="TPR"/>
    <property type="match status" value="1"/>
</dbReference>
<organism evidence="4 5">
    <name type="scientific">Sungkyunkwania multivorans</name>
    <dbReference type="NCBI Taxonomy" id="1173618"/>
    <lineage>
        <taxon>Bacteria</taxon>
        <taxon>Pseudomonadati</taxon>
        <taxon>Bacteroidota</taxon>
        <taxon>Flavobacteriia</taxon>
        <taxon>Flavobacteriales</taxon>
        <taxon>Flavobacteriaceae</taxon>
        <taxon>Sungkyunkwania</taxon>
    </lineage>
</organism>
<evidence type="ECO:0000256" key="2">
    <source>
        <dbReference type="SAM" id="Coils"/>
    </source>
</evidence>
<comment type="caution">
    <text evidence="4">The sequence shown here is derived from an EMBL/GenBank/DDBJ whole genome shotgun (WGS) entry which is preliminary data.</text>
</comment>
<evidence type="ECO:0000313" key="5">
    <source>
        <dbReference type="Proteomes" id="UP001596978"/>
    </source>
</evidence>
<evidence type="ECO:0000256" key="1">
    <source>
        <dbReference type="PROSITE-ProRule" id="PRU00339"/>
    </source>
</evidence>
<proteinExistence type="predicted"/>
<dbReference type="EMBL" id="JBHTJH010000017">
    <property type="protein sequence ID" value="MFD0863689.1"/>
    <property type="molecule type" value="Genomic_DNA"/>
</dbReference>
<keyword evidence="1" id="KW-0802">TPR repeat</keyword>
<dbReference type="RefSeq" id="WP_386409950.1">
    <property type="nucleotide sequence ID" value="NZ_JBHTJH010000017.1"/>
</dbReference>
<feature type="repeat" description="TPR" evidence="1">
    <location>
        <begin position="296"/>
        <end position="329"/>
    </location>
</feature>
<feature type="signal peptide" evidence="3">
    <location>
        <begin position="1"/>
        <end position="21"/>
    </location>
</feature>
<dbReference type="InterPro" id="IPR011990">
    <property type="entry name" value="TPR-like_helical_dom_sf"/>
</dbReference>
<accession>A0ABW3D3J6</accession>
<dbReference type="InterPro" id="IPR019734">
    <property type="entry name" value="TPR_rpt"/>
</dbReference>
<keyword evidence="2" id="KW-0175">Coiled coil</keyword>
<evidence type="ECO:0000256" key="3">
    <source>
        <dbReference type="SAM" id="SignalP"/>
    </source>
</evidence>
<reference evidence="5" key="1">
    <citation type="journal article" date="2019" name="Int. J. Syst. Evol. Microbiol.">
        <title>The Global Catalogue of Microorganisms (GCM) 10K type strain sequencing project: providing services to taxonomists for standard genome sequencing and annotation.</title>
        <authorList>
            <consortium name="The Broad Institute Genomics Platform"/>
            <consortium name="The Broad Institute Genome Sequencing Center for Infectious Disease"/>
            <person name="Wu L."/>
            <person name="Ma J."/>
        </authorList>
    </citation>
    <scope>NUCLEOTIDE SEQUENCE [LARGE SCALE GENOMIC DNA]</scope>
    <source>
        <strain evidence="5">CCUG 62952</strain>
    </source>
</reference>
<keyword evidence="5" id="KW-1185">Reference proteome</keyword>
<keyword evidence="3" id="KW-0732">Signal</keyword>
<name>A0ABW3D3J6_9FLAO</name>
<dbReference type="Proteomes" id="UP001596978">
    <property type="component" value="Unassembled WGS sequence"/>
</dbReference>